<feature type="transmembrane region" description="Helical" evidence="1">
    <location>
        <begin position="78"/>
        <end position="98"/>
    </location>
</feature>
<keyword evidence="1" id="KW-1133">Transmembrane helix</keyword>
<dbReference type="AlphaFoldDB" id="A0A543NND3"/>
<protein>
    <submittedName>
        <fullName evidence="2">Uncharacterized protein</fullName>
    </submittedName>
</protein>
<comment type="caution">
    <text evidence="2">The sequence shown here is derived from an EMBL/GenBank/DDBJ whole genome shotgun (WGS) entry which is preliminary data.</text>
</comment>
<sequence length="108" mass="12494">MMSPQTRLARGRGKLRRKWRLPRIGRRDAERARALYRAQGARGAVSLGALFLLLFGMPGVFALWPELDHVRLWGVPVSWLMVGVVPFPVMAGLAWWQLRWAERTEERE</sequence>
<proteinExistence type="predicted"/>
<keyword evidence="1" id="KW-0472">Membrane</keyword>
<evidence type="ECO:0000313" key="2">
    <source>
        <dbReference type="EMBL" id="TQN33349.1"/>
    </source>
</evidence>
<gene>
    <name evidence="2" type="ORF">FHX37_3364</name>
</gene>
<organism evidence="2 3">
    <name type="scientific">Haloactinospora alba</name>
    <dbReference type="NCBI Taxonomy" id="405555"/>
    <lineage>
        <taxon>Bacteria</taxon>
        <taxon>Bacillati</taxon>
        <taxon>Actinomycetota</taxon>
        <taxon>Actinomycetes</taxon>
        <taxon>Streptosporangiales</taxon>
        <taxon>Nocardiopsidaceae</taxon>
        <taxon>Haloactinospora</taxon>
    </lineage>
</organism>
<evidence type="ECO:0000313" key="3">
    <source>
        <dbReference type="Proteomes" id="UP000317422"/>
    </source>
</evidence>
<keyword evidence="1" id="KW-0812">Transmembrane</keyword>
<keyword evidence="3" id="KW-1185">Reference proteome</keyword>
<dbReference type="EMBL" id="VFQC01000001">
    <property type="protein sequence ID" value="TQN33349.1"/>
    <property type="molecule type" value="Genomic_DNA"/>
</dbReference>
<accession>A0A543NND3</accession>
<name>A0A543NND3_9ACTN</name>
<evidence type="ECO:0000256" key="1">
    <source>
        <dbReference type="SAM" id="Phobius"/>
    </source>
</evidence>
<dbReference type="Proteomes" id="UP000317422">
    <property type="component" value="Unassembled WGS sequence"/>
</dbReference>
<reference evidence="2 3" key="1">
    <citation type="submission" date="2019-06" db="EMBL/GenBank/DDBJ databases">
        <title>Sequencing the genomes of 1000 actinobacteria strains.</title>
        <authorList>
            <person name="Klenk H.-P."/>
        </authorList>
    </citation>
    <scope>NUCLEOTIDE SEQUENCE [LARGE SCALE GENOMIC DNA]</scope>
    <source>
        <strain evidence="2 3">DSM 45015</strain>
    </source>
</reference>